<evidence type="ECO:0000313" key="3">
    <source>
        <dbReference type="EMBL" id="QNO17427.1"/>
    </source>
</evidence>
<dbReference type="AlphaFoldDB" id="A0A7G9WFG5"/>
<dbReference type="InterPro" id="IPR027954">
    <property type="entry name" value="Transcobalamin-like_C"/>
</dbReference>
<accession>A0A7G9WFG5</accession>
<evidence type="ECO:0000313" key="4">
    <source>
        <dbReference type="Proteomes" id="UP000516046"/>
    </source>
</evidence>
<proteinExistence type="predicted"/>
<evidence type="ECO:0000256" key="1">
    <source>
        <dbReference type="SAM" id="SignalP"/>
    </source>
</evidence>
<dbReference type="Gene3D" id="2.170.130.30">
    <property type="match status" value="1"/>
</dbReference>
<dbReference type="KEGG" id="caml:H6X83_10835"/>
<reference evidence="3 4" key="1">
    <citation type="submission" date="2020-08" db="EMBL/GenBank/DDBJ databases">
        <authorList>
            <person name="Ren C."/>
            <person name="Gu Y."/>
            <person name="Xu Y."/>
        </authorList>
    </citation>
    <scope>NUCLEOTIDE SEQUENCE [LARGE SCALE GENOMIC DNA]</scope>
    <source>
        <strain evidence="3 4">LBM18003</strain>
    </source>
</reference>
<dbReference type="Proteomes" id="UP000516046">
    <property type="component" value="Chromosome"/>
</dbReference>
<keyword evidence="1" id="KW-0732">Signal</keyword>
<sequence>MTKRWFKTAAAALLSAALIFSAAACSTSSPSAAASQVPANSSVSSAASQSVSTSEVKFTLEIKSPRDSYEKKQNSTGSGTLGDYLKNNKLVESKDGDYGMYIIAVNGMKENTAKKQWWCVEVNGQSATTGVSSIKLEEGKTYTLELKEGY</sequence>
<feature type="signal peptide" evidence="1">
    <location>
        <begin position="1"/>
        <end position="33"/>
    </location>
</feature>
<dbReference type="PROSITE" id="PS51257">
    <property type="entry name" value="PROKAR_LIPOPROTEIN"/>
    <property type="match status" value="1"/>
</dbReference>
<feature type="domain" description="Transcobalamin-like C-terminal" evidence="2">
    <location>
        <begin position="80"/>
        <end position="146"/>
    </location>
</feature>
<dbReference type="RefSeq" id="WP_212506497.1">
    <property type="nucleotide sequence ID" value="NZ_CP060696.1"/>
</dbReference>
<feature type="chain" id="PRO_5028865603" evidence="1">
    <location>
        <begin position="34"/>
        <end position="150"/>
    </location>
</feature>
<evidence type="ECO:0000259" key="2">
    <source>
        <dbReference type="Pfam" id="PF14478"/>
    </source>
</evidence>
<gene>
    <name evidence="3" type="ORF">H6X83_10835</name>
</gene>
<organism evidence="3 4">
    <name type="scientific">Caproicibacterium amylolyticum</name>
    <dbReference type="NCBI Taxonomy" id="2766537"/>
    <lineage>
        <taxon>Bacteria</taxon>
        <taxon>Bacillati</taxon>
        <taxon>Bacillota</taxon>
        <taxon>Clostridia</taxon>
        <taxon>Eubacteriales</taxon>
        <taxon>Oscillospiraceae</taxon>
        <taxon>Caproicibacterium</taxon>
    </lineage>
</organism>
<keyword evidence="4" id="KW-1185">Reference proteome</keyword>
<dbReference type="Pfam" id="PF14478">
    <property type="entry name" value="DUF4430"/>
    <property type="match status" value="1"/>
</dbReference>
<dbReference type="EMBL" id="CP060696">
    <property type="protein sequence ID" value="QNO17427.1"/>
    <property type="molecule type" value="Genomic_DNA"/>
</dbReference>
<name>A0A7G9WFG5_9FIRM</name>
<protein>
    <submittedName>
        <fullName evidence="3">DUF4430 domain-containing protein</fullName>
    </submittedName>
</protein>